<evidence type="ECO:0000256" key="1">
    <source>
        <dbReference type="ARBA" id="ARBA00006721"/>
    </source>
</evidence>
<accession>A0A9N9CI86</accession>
<keyword evidence="4" id="KW-0812">Transmembrane</keyword>
<dbReference type="OrthoDB" id="686384at2759"/>
<organism evidence="6 7">
    <name type="scientific">Cetraspora pellucida</name>
    <dbReference type="NCBI Taxonomy" id="1433469"/>
    <lineage>
        <taxon>Eukaryota</taxon>
        <taxon>Fungi</taxon>
        <taxon>Fungi incertae sedis</taxon>
        <taxon>Mucoromycota</taxon>
        <taxon>Glomeromycotina</taxon>
        <taxon>Glomeromycetes</taxon>
        <taxon>Diversisporales</taxon>
        <taxon>Gigasporaceae</taxon>
        <taxon>Cetraspora</taxon>
    </lineage>
</organism>
<comment type="caution">
    <text evidence="6">The sequence shown here is derived from an EMBL/GenBank/DDBJ whole genome shotgun (WGS) entry which is preliminary data.</text>
</comment>
<proteinExistence type="inferred from homology"/>
<dbReference type="InterPro" id="IPR050757">
    <property type="entry name" value="Collagen_mod_GT25"/>
</dbReference>
<keyword evidence="7" id="KW-1185">Reference proteome</keyword>
<dbReference type="PANTHER" id="PTHR10730">
    <property type="entry name" value="PROCOLLAGEN-LYSINE,2-OXOGLUTARATE 5-DIOXYGENASE/GLYCOSYLTRANSFERASE 25 FAMILY MEMBER"/>
    <property type="match status" value="1"/>
</dbReference>
<keyword evidence="4" id="KW-0472">Membrane</keyword>
<dbReference type="EMBL" id="CAJVQA010004613">
    <property type="protein sequence ID" value="CAG8602501.1"/>
    <property type="molecule type" value="Genomic_DNA"/>
</dbReference>
<dbReference type="GO" id="GO:0016740">
    <property type="term" value="F:transferase activity"/>
    <property type="evidence" value="ECO:0007669"/>
    <property type="project" value="UniProtKB-KW"/>
</dbReference>
<dbReference type="InterPro" id="IPR002654">
    <property type="entry name" value="Glyco_trans_25"/>
</dbReference>
<evidence type="ECO:0000313" key="6">
    <source>
        <dbReference type="EMBL" id="CAG8602501.1"/>
    </source>
</evidence>
<feature type="transmembrane region" description="Helical" evidence="4">
    <location>
        <begin position="12"/>
        <end position="32"/>
    </location>
</feature>
<dbReference type="AlphaFoldDB" id="A0A9N9CI86"/>
<sequence>MLTLKQRRSLLRIIFVGSLTILTIASFLRVFFPQYSLYSVHTSKLDKVNSLNKSFNSTLGFDHVYVINLAKRPDRLRVMKTMTDALGLEVEFFTAVSTDDRKMLNRFNNSTYLKDTHKACYISHYLIYASIVSRGYDSALILEDDVDIELNITSIMSYIHSVLPNDWDLLYLGHCMNWEGSFFEPLDDSSPIFKLYPSKKPYCTHAYAVSYAGALKLLKELSVLEVPVDLELISRIDDGIVTSYSIEPAIVVQWRSDDNPSDVSPDAELEHKTLLNSTLNSLGFSWK</sequence>
<evidence type="ECO:0000256" key="2">
    <source>
        <dbReference type="ARBA" id="ARBA00022676"/>
    </source>
</evidence>
<reference evidence="6" key="1">
    <citation type="submission" date="2021-06" db="EMBL/GenBank/DDBJ databases">
        <authorList>
            <person name="Kallberg Y."/>
            <person name="Tangrot J."/>
            <person name="Rosling A."/>
        </authorList>
    </citation>
    <scope>NUCLEOTIDE SEQUENCE</scope>
    <source>
        <strain evidence="6">FL966</strain>
    </source>
</reference>
<feature type="domain" description="Glycosyl transferase family 25" evidence="5">
    <location>
        <begin position="62"/>
        <end position="229"/>
    </location>
</feature>
<dbReference type="CDD" id="cd06532">
    <property type="entry name" value="Glyco_transf_25"/>
    <property type="match status" value="1"/>
</dbReference>
<keyword evidence="4" id="KW-1133">Transmembrane helix</keyword>
<evidence type="ECO:0000256" key="4">
    <source>
        <dbReference type="SAM" id="Phobius"/>
    </source>
</evidence>
<keyword evidence="2" id="KW-0328">Glycosyltransferase</keyword>
<dbReference type="PANTHER" id="PTHR10730:SF53">
    <property type="entry name" value="GLYCOSYLTRANSFERASE 25 FAMILY MEMBER"/>
    <property type="match status" value="1"/>
</dbReference>
<evidence type="ECO:0000259" key="5">
    <source>
        <dbReference type="Pfam" id="PF01755"/>
    </source>
</evidence>
<gene>
    <name evidence="6" type="ORF">CPELLU_LOCUS7061</name>
</gene>
<comment type="similarity">
    <text evidence="1">Belongs to the glycosyltransferase 25 family.</text>
</comment>
<name>A0A9N9CI86_9GLOM</name>
<protein>
    <submittedName>
        <fullName evidence="6">4451_t:CDS:1</fullName>
    </submittedName>
</protein>
<dbReference type="Proteomes" id="UP000789759">
    <property type="component" value="Unassembled WGS sequence"/>
</dbReference>
<keyword evidence="3" id="KW-0808">Transferase</keyword>
<dbReference type="Pfam" id="PF01755">
    <property type="entry name" value="Glyco_transf_25"/>
    <property type="match status" value="1"/>
</dbReference>
<evidence type="ECO:0000313" key="7">
    <source>
        <dbReference type="Proteomes" id="UP000789759"/>
    </source>
</evidence>
<evidence type="ECO:0000256" key="3">
    <source>
        <dbReference type="ARBA" id="ARBA00022679"/>
    </source>
</evidence>